<dbReference type="SMART" id="SM00490">
    <property type="entry name" value="HELICc"/>
    <property type="match status" value="1"/>
</dbReference>
<dbReference type="InterPro" id="IPR049730">
    <property type="entry name" value="SNF2/RAD54-like_C"/>
</dbReference>
<protein>
    <submittedName>
        <fullName evidence="18">Chromatin structure-remodeling complex subunit snf21</fullName>
    </submittedName>
</protein>
<dbReference type="SMART" id="SM01314">
    <property type="entry name" value="SnAC"/>
    <property type="match status" value="1"/>
</dbReference>
<dbReference type="PRINTS" id="PR00503">
    <property type="entry name" value="BROMODOMAIN"/>
</dbReference>
<evidence type="ECO:0000259" key="16">
    <source>
        <dbReference type="PROSITE" id="PS51204"/>
    </source>
</evidence>
<dbReference type="Gene3D" id="3.40.50.10810">
    <property type="entry name" value="Tandem AAA-ATPase domain"/>
    <property type="match status" value="1"/>
</dbReference>
<evidence type="ECO:0000256" key="11">
    <source>
        <dbReference type="SAM" id="Coils"/>
    </source>
</evidence>
<dbReference type="OrthoDB" id="5857104at2759"/>
<evidence type="ECO:0000313" key="19">
    <source>
        <dbReference type="Proteomes" id="UP000469558"/>
    </source>
</evidence>
<dbReference type="Proteomes" id="UP000469558">
    <property type="component" value="Unassembled WGS sequence"/>
</dbReference>
<keyword evidence="11" id="KW-0175">Coiled coil</keyword>
<feature type="region of interest" description="Disordered" evidence="12">
    <location>
        <begin position="72"/>
        <end position="112"/>
    </location>
</feature>
<accession>A0A8T9C955</accession>
<dbReference type="Gene3D" id="3.40.50.300">
    <property type="entry name" value="P-loop containing nucleotide triphosphate hydrolases"/>
    <property type="match status" value="1"/>
</dbReference>
<dbReference type="FunFam" id="3.40.50.10810:FF:000008">
    <property type="entry name" value="Chromatin structure-remodeling complex subunit snf21"/>
    <property type="match status" value="1"/>
</dbReference>
<comment type="caution">
    <text evidence="18">The sequence shown here is derived from an EMBL/GenBank/DDBJ whole genome shotgun (WGS) entry which is preliminary data.</text>
</comment>
<evidence type="ECO:0000256" key="10">
    <source>
        <dbReference type="PROSITE-ProRule" id="PRU00035"/>
    </source>
</evidence>
<dbReference type="FunFam" id="3.40.50.300:FF:000843">
    <property type="entry name" value="Chromatin structure-remodeling complex subunit snf21"/>
    <property type="match status" value="1"/>
</dbReference>
<feature type="domain" description="QLQ" evidence="17">
    <location>
        <begin position="142"/>
        <end position="177"/>
    </location>
</feature>
<name>A0A8T9C955_9HELO</name>
<dbReference type="PROSITE" id="PS51204">
    <property type="entry name" value="HSA"/>
    <property type="match status" value="1"/>
</dbReference>
<dbReference type="GO" id="GO:0016787">
    <property type="term" value="F:hydrolase activity"/>
    <property type="evidence" value="ECO:0007669"/>
    <property type="project" value="UniProtKB-KW"/>
</dbReference>
<dbReference type="InterPro" id="IPR036427">
    <property type="entry name" value="Bromodomain-like_sf"/>
</dbReference>
<evidence type="ECO:0000256" key="3">
    <source>
        <dbReference type="ARBA" id="ARBA00022801"/>
    </source>
</evidence>
<dbReference type="PROSITE" id="PS51194">
    <property type="entry name" value="HELICASE_CTER"/>
    <property type="match status" value="1"/>
</dbReference>
<dbReference type="PROSITE" id="PS50014">
    <property type="entry name" value="BROMODOMAIN_2"/>
    <property type="match status" value="1"/>
</dbReference>
<evidence type="ECO:0000256" key="4">
    <source>
        <dbReference type="ARBA" id="ARBA00022806"/>
    </source>
</evidence>
<keyword evidence="9" id="KW-0539">Nucleus</keyword>
<keyword evidence="4" id="KW-0347">Helicase</keyword>
<feature type="domain" description="HSA" evidence="16">
    <location>
        <begin position="372"/>
        <end position="444"/>
    </location>
</feature>
<dbReference type="SUPFAM" id="SSF52540">
    <property type="entry name" value="P-loop containing nucleoside triphosphate hydrolases"/>
    <property type="match status" value="2"/>
</dbReference>
<reference evidence="18 19" key="1">
    <citation type="submission" date="2018-05" db="EMBL/GenBank/DDBJ databases">
        <title>Genome sequencing and assembly of the regulated plant pathogen Lachnellula willkommii and related sister species for the development of diagnostic species identification markers.</title>
        <authorList>
            <person name="Giroux E."/>
            <person name="Bilodeau G."/>
        </authorList>
    </citation>
    <scope>NUCLEOTIDE SEQUENCE [LARGE SCALE GENOMIC DNA]</scope>
    <source>
        <strain evidence="18 19">CBS 268.59</strain>
    </source>
</reference>
<keyword evidence="7 10" id="KW-0103">Bromodomain</keyword>
<dbReference type="CDD" id="cd17996">
    <property type="entry name" value="DEXHc_SMARCA2_SMARCA4"/>
    <property type="match status" value="1"/>
</dbReference>
<evidence type="ECO:0000256" key="7">
    <source>
        <dbReference type="ARBA" id="ARBA00023117"/>
    </source>
</evidence>
<evidence type="ECO:0000259" key="17">
    <source>
        <dbReference type="PROSITE" id="PS51666"/>
    </source>
</evidence>
<dbReference type="InterPro" id="IPR014001">
    <property type="entry name" value="Helicase_ATP-bd"/>
</dbReference>
<evidence type="ECO:0000313" key="18">
    <source>
        <dbReference type="EMBL" id="TVY82235.1"/>
    </source>
</evidence>
<dbReference type="Pfam" id="PF00176">
    <property type="entry name" value="SNF2-rel_dom"/>
    <property type="match status" value="1"/>
</dbReference>
<dbReference type="InterPro" id="IPR027417">
    <property type="entry name" value="P-loop_NTPase"/>
</dbReference>
<feature type="domain" description="Helicase ATP-binding" evidence="14">
    <location>
        <begin position="553"/>
        <end position="718"/>
    </location>
</feature>
<feature type="region of interest" description="Disordered" evidence="12">
    <location>
        <begin position="1099"/>
        <end position="1252"/>
    </location>
</feature>
<dbReference type="InterPro" id="IPR029295">
    <property type="entry name" value="SnAC"/>
</dbReference>
<dbReference type="Pfam" id="PF07529">
    <property type="entry name" value="HSA"/>
    <property type="match status" value="1"/>
</dbReference>
<evidence type="ECO:0000256" key="1">
    <source>
        <dbReference type="ARBA" id="ARBA00004123"/>
    </source>
</evidence>
<dbReference type="SMART" id="SM00297">
    <property type="entry name" value="BROMO"/>
    <property type="match status" value="1"/>
</dbReference>
<keyword evidence="8" id="KW-0804">Transcription</keyword>
<dbReference type="PROSITE" id="PS51192">
    <property type="entry name" value="HELICASE_ATP_BIND_1"/>
    <property type="match status" value="1"/>
</dbReference>
<dbReference type="Pfam" id="PF08880">
    <property type="entry name" value="QLQ"/>
    <property type="match status" value="1"/>
</dbReference>
<dbReference type="GO" id="GO:0004386">
    <property type="term" value="F:helicase activity"/>
    <property type="evidence" value="ECO:0007669"/>
    <property type="project" value="UniProtKB-KW"/>
</dbReference>
<dbReference type="SMART" id="SM00487">
    <property type="entry name" value="DEXDc"/>
    <property type="match status" value="1"/>
</dbReference>
<dbReference type="FunFam" id="1.20.5.170:FF:000072">
    <property type="entry name" value="Putative chromatin structure-remodeling complex subunit snf21"/>
    <property type="match status" value="1"/>
</dbReference>
<feature type="compositionally biased region" description="Acidic residues" evidence="12">
    <location>
        <begin position="500"/>
        <end position="511"/>
    </location>
</feature>
<evidence type="ECO:0000256" key="12">
    <source>
        <dbReference type="SAM" id="MobiDB-lite"/>
    </source>
</evidence>
<dbReference type="SMART" id="SM00573">
    <property type="entry name" value="HSA"/>
    <property type="match status" value="1"/>
</dbReference>
<dbReference type="GO" id="GO:0005634">
    <property type="term" value="C:nucleus"/>
    <property type="evidence" value="ECO:0007669"/>
    <property type="project" value="UniProtKB-SubCell"/>
</dbReference>
<sequence>MASVQTAPAVQQPGSANQTQQSVKDALLKYKQMKESGMSEKDPEFVKVHQMLTSLQQQRMYQHQKAQYAQQQLVNQQQQNSTSVASNGANGTRTAPSSNNTTPVTTQAPSTSSLGLSAIAATASATAPGSGAQRPAPAGSGYFSTEQLGILKNQIYAFKCLSKNIGIPQATQQQLFTSLQKKFSPAVTRAIATSVQAADDAQPTANGGLSPTHEKDDTVQKQHEYTGFKSPYHSVEKFLDYSAHKARNKRLLIPSIMPSGVDVEKIRYERETIIYNRMNARLAELKSLPANMAHLDFRRDDLTPENTLKRKALIEMKMLGLAQKQKEMRLRIGRQIIQYDNLAMTANRSQYRRMKKQSLREARITEKLEKQQRDARETREKKKHSDYLHTVITHAREINQAAANQRQKMQKLGRMMQAQHQNIEKEEQKRIERTAKQRLQALKSNDEEAYLKLLDQAKDTRITHLLRQTDGFLSQLAASVKAQQRKAAEQHGNNANDFHDDSDDDDEEEEQDTRKIDYYAVAHRIKEEVNAQPGILVGGTLKEYQLKGLQWMISLYNNNLNGILADEMGLGKTIQTISLLTYLIEKKKQNGPFLVIVPLSTLTNWNLEFEKWAPSIARVVYKGPPTQRKQQQQQLRYGNFQVLLTTYEYIIKDRPVLSKIKWVHMIIDEGHRMKNASSKLSATLTQYYVTRYRLILTGTPLQNNLPELWALLNFVLPTIFKSVKSFDEWFNTPFANTGGQDKMELTEEEQILVIRRLHKVLRPFLLRRLKKDVEKDLPDKTEKVIKCKFSALQARLYKQMVTHNKLVVSDGKGGKTGARGLSNMIMQLRKLCNHPFVFGEVENQMNPLNTSNDLLWRTAGKFELLDRILPKYQATGHRILMFFQMTAIMDIMEDYLRYKNYQFLRLDGTTKSDDRSELLREFNAPDSPYFMFLLSTRAGGLGLNLQTADTVIIYDSDWNPHQDLQAQDRAHRIGQKHEVRILRLISSNSVEEKILERAKYKLDMDGKVIQAGRFDNKSSETDRDAMLRVMLETAESAESLEQEEMDDQELNEILARGPDEQGIFDKMDAERAKDMTYGSAAGSKQIPRLMQESELPEIYMSDGNPISDEPEEIKGRGARERTRVKYDDGLTEEQWLNAVDDDEDSPEAAAARKQARKDRRENNRLKRAGQLPGSIENSPAGSRDSTEEPEPEPTPKKARSRKPVKGDKRKAEEADDEPPAKRKRPAPARAKGTASNGDGLASKHRNTLQTSLKNVYEALMKLESDSASDDEEEDDEGGRLIIGPFVALVPKKDYPDYYQFIKDPISMKMIEKKIKKEEYSGLGDMKRDVQLLCSNAKTYNDDGSMIYLDAVSIENALESRIRDELNDHPELADLDDSSSRNGGSTAPTTNAGTPLPPSIPSGKLKLTFNNSQIANGGSSGLQSDDDD</sequence>
<dbReference type="GO" id="GO:0042393">
    <property type="term" value="F:histone binding"/>
    <property type="evidence" value="ECO:0007669"/>
    <property type="project" value="InterPro"/>
</dbReference>
<dbReference type="InterPro" id="IPR001650">
    <property type="entry name" value="Helicase_C-like"/>
</dbReference>
<gene>
    <name evidence="18" type="primary">snf21</name>
    <name evidence="18" type="ORF">LSUE1_G007140</name>
</gene>
<dbReference type="CDD" id="cd18793">
    <property type="entry name" value="SF2_C_SNF"/>
    <property type="match status" value="1"/>
</dbReference>
<dbReference type="EMBL" id="QGMK01000349">
    <property type="protein sequence ID" value="TVY82235.1"/>
    <property type="molecule type" value="Genomic_DNA"/>
</dbReference>
<comment type="subcellular location">
    <subcellularLocation>
        <location evidence="1">Nucleus</location>
    </subcellularLocation>
</comment>
<keyword evidence="3" id="KW-0378">Hydrolase</keyword>
<dbReference type="GO" id="GO:0005524">
    <property type="term" value="F:ATP binding"/>
    <property type="evidence" value="ECO:0007669"/>
    <property type="project" value="UniProtKB-KW"/>
</dbReference>
<keyword evidence="6" id="KW-0805">Transcription regulation</keyword>
<evidence type="ECO:0000256" key="6">
    <source>
        <dbReference type="ARBA" id="ARBA00023015"/>
    </source>
</evidence>
<evidence type="ECO:0000256" key="8">
    <source>
        <dbReference type="ARBA" id="ARBA00023163"/>
    </source>
</evidence>
<feature type="region of interest" description="Disordered" evidence="12">
    <location>
        <begin position="1"/>
        <end position="23"/>
    </location>
</feature>
<dbReference type="Pfam" id="PF14619">
    <property type="entry name" value="SnAC"/>
    <property type="match status" value="1"/>
</dbReference>
<dbReference type="InterPro" id="IPR014978">
    <property type="entry name" value="Gln-Leu-Gln_QLQ"/>
</dbReference>
<dbReference type="GO" id="GO:0006366">
    <property type="term" value="P:transcription by RNA polymerase II"/>
    <property type="evidence" value="ECO:0007669"/>
    <property type="project" value="UniProtKB-ARBA"/>
</dbReference>
<dbReference type="SUPFAM" id="SSF47370">
    <property type="entry name" value="Bromodomain"/>
    <property type="match status" value="1"/>
</dbReference>
<dbReference type="SMART" id="SM00951">
    <property type="entry name" value="QLQ"/>
    <property type="match status" value="1"/>
</dbReference>
<feature type="region of interest" description="Disordered" evidence="12">
    <location>
        <begin position="1367"/>
        <end position="1427"/>
    </location>
</feature>
<feature type="compositionally biased region" description="Basic and acidic residues" evidence="12">
    <location>
        <begin position="1112"/>
        <end position="1128"/>
    </location>
</feature>
<evidence type="ECO:0000259" key="13">
    <source>
        <dbReference type="PROSITE" id="PS50014"/>
    </source>
</evidence>
<proteinExistence type="predicted"/>
<dbReference type="Gene3D" id="1.20.5.170">
    <property type="match status" value="1"/>
</dbReference>
<evidence type="ECO:0000256" key="2">
    <source>
        <dbReference type="ARBA" id="ARBA00022741"/>
    </source>
</evidence>
<dbReference type="InterPro" id="IPR038718">
    <property type="entry name" value="SNF2-like_sf"/>
</dbReference>
<feature type="compositionally biased region" description="Polar residues" evidence="12">
    <location>
        <begin position="80"/>
        <end position="109"/>
    </location>
</feature>
<organism evidence="18 19">
    <name type="scientific">Lachnellula suecica</name>
    <dbReference type="NCBI Taxonomy" id="602035"/>
    <lineage>
        <taxon>Eukaryota</taxon>
        <taxon>Fungi</taxon>
        <taxon>Dikarya</taxon>
        <taxon>Ascomycota</taxon>
        <taxon>Pezizomycotina</taxon>
        <taxon>Leotiomycetes</taxon>
        <taxon>Helotiales</taxon>
        <taxon>Lachnaceae</taxon>
        <taxon>Lachnellula</taxon>
    </lineage>
</organism>
<evidence type="ECO:0000259" key="14">
    <source>
        <dbReference type="PROSITE" id="PS51192"/>
    </source>
</evidence>
<feature type="domain" description="Helicase C-terminal" evidence="15">
    <location>
        <begin position="864"/>
        <end position="1026"/>
    </location>
</feature>
<dbReference type="InterPro" id="IPR014012">
    <property type="entry name" value="HSA_dom"/>
</dbReference>
<evidence type="ECO:0000256" key="5">
    <source>
        <dbReference type="ARBA" id="ARBA00022840"/>
    </source>
</evidence>
<dbReference type="Pfam" id="PF00439">
    <property type="entry name" value="Bromodomain"/>
    <property type="match status" value="1"/>
</dbReference>
<dbReference type="Gene3D" id="1.20.920.10">
    <property type="entry name" value="Bromodomain-like"/>
    <property type="match status" value="1"/>
</dbReference>
<feature type="region of interest" description="Disordered" evidence="12">
    <location>
        <begin position="198"/>
        <end position="220"/>
    </location>
</feature>
<keyword evidence="5" id="KW-0067">ATP-binding</keyword>
<feature type="domain" description="Bromo" evidence="13">
    <location>
        <begin position="1277"/>
        <end position="1347"/>
    </location>
</feature>
<dbReference type="PANTHER" id="PTHR10799">
    <property type="entry name" value="SNF2/RAD54 HELICASE FAMILY"/>
    <property type="match status" value="1"/>
</dbReference>
<feature type="coiled-coil region" evidence="11">
    <location>
        <begin position="409"/>
        <end position="445"/>
    </location>
</feature>
<feature type="region of interest" description="Disordered" evidence="12">
    <location>
        <begin position="483"/>
        <end position="512"/>
    </location>
</feature>
<feature type="compositionally biased region" description="Polar residues" evidence="12">
    <location>
        <begin position="1379"/>
        <end position="1392"/>
    </location>
</feature>
<dbReference type="Pfam" id="PF00271">
    <property type="entry name" value="Helicase_C"/>
    <property type="match status" value="1"/>
</dbReference>
<evidence type="ECO:0000259" key="15">
    <source>
        <dbReference type="PROSITE" id="PS51194"/>
    </source>
</evidence>
<dbReference type="GO" id="GO:0006338">
    <property type="term" value="P:chromatin remodeling"/>
    <property type="evidence" value="ECO:0007669"/>
    <property type="project" value="UniProtKB-ARBA"/>
</dbReference>
<keyword evidence="19" id="KW-1185">Reference proteome</keyword>
<dbReference type="InterPro" id="IPR000330">
    <property type="entry name" value="SNF2_N"/>
</dbReference>
<dbReference type="InterPro" id="IPR001487">
    <property type="entry name" value="Bromodomain"/>
</dbReference>
<keyword evidence="2" id="KW-0547">Nucleotide-binding</keyword>
<dbReference type="GO" id="GO:0006355">
    <property type="term" value="P:regulation of DNA-templated transcription"/>
    <property type="evidence" value="ECO:0007669"/>
    <property type="project" value="InterPro"/>
</dbReference>
<evidence type="ECO:0000256" key="9">
    <source>
        <dbReference type="ARBA" id="ARBA00023242"/>
    </source>
</evidence>
<dbReference type="PROSITE" id="PS51666">
    <property type="entry name" value="QLQ"/>
    <property type="match status" value="1"/>
</dbReference>